<dbReference type="PANTHER" id="PTHR48047">
    <property type="entry name" value="GLYCOSYLTRANSFERASE"/>
    <property type="match status" value="1"/>
</dbReference>
<proteinExistence type="evidence at transcript level"/>
<dbReference type="PROSITE" id="PS00375">
    <property type="entry name" value="UDPGT"/>
    <property type="match status" value="1"/>
</dbReference>
<comment type="catalytic activity">
    <reaction evidence="3">
        <text>a 3'-hydro-2'-hydroxy-beta-oxodihydrochalcone + UDP-alpha-D-glucose = a 3'-(beta-D-glucopyranosyl)-2'-hydroxy-beta-oxodihydrochalcone + UDP + H(+)</text>
        <dbReference type="Rhea" id="RHEA:51504"/>
        <dbReference type="ChEBI" id="CHEBI:15378"/>
        <dbReference type="ChEBI" id="CHEBI:58223"/>
        <dbReference type="ChEBI" id="CHEBI:58885"/>
        <dbReference type="ChEBI" id="CHEBI:142482"/>
        <dbReference type="ChEBI" id="CHEBI:142483"/>
        <dbReference type="EC" id="2.4.1.360"/>
    </reaction>
    <physiologicalReaction direction="left-to-right" evidence="3">
        <dbReference type="Rhea" id="RHEA:51505"/>
    </physiologicalReaction>
</comment>
<keyword evidence="2 4" id="KW-0808">Transferase</keyword>
<evidence type="ECO:0000256" key="4">
    <source>
        <dbReference type="RuleBase" id="RU003718"/>
    </source>
</evidence>
<dbReference type="Pfam" id="PF00201">
    <property type="entry name" value="UDPGT"/>
    <property type="match status" value="1"/>
</dbReference>
<dbReference type="InterPro" id="IPR002213">
    <property type="entry name" value="UDP_glucos_trans"/>
</dbReference>
<evidence type="ECO:0000256" key="6">
    <source>
        <dbReference type="SAM" id="MobiDB-lite"/>
    </source>
</evidence>
<dbReference type="GO" id="GO:0035251">
    <property type="term" value="F:UDP-glucosyltransferase activity"/>
    <property type="evidence" value="ECO:0007669"/>
    <property type="project" value="TreeGrafter"/>
</dbReference>
<organism evidence="7">
    <name type="scientific">Fagopyrum tataricum</name>
    <name type="common">Tartarian buckwheat</name>
    <name type="synonym">Polygonum tataricum</name>
    <dbReference type="NCBI Taxonomy" id="62330"/>
    <lineage>
        <taxon>Eukaryota</taxon>
        <taxon>Viridiplantae</taxon>
        <taxon>Streptophyta</taxon>
        <taxon>Embryophyta</taxon>
        <taxon>Tracheophyta</taxon>
        <taxon>Spermatophyta</taxon>
        <taxon>Magnoliopsida</taxon>
        <taxon>eudicotyledons</taxon>
        <taxon>Gunneridae</taxon>
        <taxon>Pentapetalae</taxon>
        <taxon>Caryophyllales</taxon>
        <taxon>Polygonaceae</taxon>
        <taxon>Polygonoideae</taxon>
        <taxon>Fagopyreae</taxon>
        <taxon>Fagopyrum</taxon>
    </lineage>
</organism>
<dbReference type="Gene3D" id="3.40.50.2000">
    <property type="entry name" value="Glycogen Phosphorylase B"/>
    <property type="match status" value="3"/>
</dbReference>
<dbReference type="GO" id="GO:0120514">
    <property type="term" value="F:2-hydroxyflavanone C-glucosyltransferase activity"/>
    <property type="evidence" value="ECO:0007669"/>
    <property type="project" value="UniProtKB-EC"/>
</dbReference>
<feature type="compositionally biased region" description="Pro residues" evidence="6">
    <location>
        <begin position="191"/>
        <end position="216"/>
    </location>
</feature>
<evidence type="ECO:0000256" key="2">
    <source>
        <dbReference type="ARBA" id="ARBA00022679"/>
    </source>
</evidence>
<dbReference type="AlphaFoldDB" id="A0A6B7ES14"/>
<feature type="region of interest" description="Disordered" evidence="6">
    <location>
        <begin position="63"/>
        <end position="93"/>
    </location>
</feature>
<dbReference type="CDD" id="cd03784">
    <property type="entry name" value="GT1_Gtf-like"/>
    <property type="match status" value="1"/>
</dbReference>
<dbReference type="InterPro" id="IPR035595">
    <property type="entry name" value="UDP_glycos_trans_CS"/>
</dbReference>
<evidence type="ECO:0000313" key="7">
    <source>
        <dbReference type="EMBL" id="QAV53742.1"/>
    </source>
</evidence>
<name>A0A6B7ES14_FAGTA</name>
<dbReference type="EC" id="2.4.1.-" evidence="5"/>
<evidence type="ECO:0000256" key="3">
    <source>
        <dbReference type="ARBA" id="ARBA00051296"/>
    </source>
</evidence>
<accession>A0A6B7ES14</accession>
<protein>
    <recommendedName>
        <fullName evidence="5">Glycosyltransferase</fullName>
        <ecNumber evidence="5">2.4.1.-</ecNumber>
    </recommendedName>
</protein>
<feature type="compositionally biased region" description="Polar residues" evidence="6">
    <location>
        <begin position="80"/>
        <end position="89"/>
    </location>
</feature>
<reference evidence="7" key="1">
    <citation type="submission" date="2018-03" db="EMBL/GenBank/DDBJ databases">
        <title>Identification of two glycosyltransferase involved accumulation of rutin in Fagopyrum tataricum.</title>
        <authorList>
            <person name="Yin Q."/>
        </authorList>
    </citation>
    <scope>NUCLEOTIDE SEQUENCE</scope>
</reference>
<dbReference type="SUPFAM" id="SSF53756">
    <property type="entry name" value="UDP-Glycosyltransferase/glycogen phosphorylase"/>
    <property type="match status" value="1"/>
</dbReference>
<comment type="similarity">
    <text evidence="1 4">Belongs to the UDP-glycosyltransferase family.</text>
</comment>
<keyword evidence="4" id="KW-0328">Glycosyltransferase</keyword>
<feature type="region of interest" description="Disordered" evidence="6">
    <location>
        <begin position="184"/>
        <end position="238"/>
    </location>
</feature>
<dbReference type="FunFam" id="3.40.50.2000:FF:000060">
    <property type="entry name" value="Glycosyltransferase"/>
    <property type="match status" value="1"/>
</dbReference>
<dbReference type="PANTHER" id="PTHR48047:SF131">
    <property type="entry name" value="GLYCOSYLTRANSFERASE"/>
    <property type="match status" value="1"/>
</dbReference>
<sequence>MAISGEILVVPFIGQGHLFPSIELCKHLSSRNFQATLIISSAVSSSIPSSLCHRHPLIQISEISCSTAPPPPPPDHSGADQLTRSTSGQFKGHYDEMGQGIESLITARPNGSPRPLCAVIDVMMSWSKDLFAKLGIPTVGFFTSGACSAAMEYALWKAHADELKPGETRLLPGLPEDMAVSYFDLERPPHHGGPPGGPPPFGPPGSRPGGPPPFGPPGSMKPGGGFRGPPGPGTEPIWLGEVKGTTALMMNTSRELEGPFLDYVGQQMEKAVWGVGPLLPEEYWNPTGSILHDRDVRPNKQSSHSEEEVIQWLDTKPRGSVLYVSFGSEVGPSEKEYAELASALEDLDQAFIWVARPGSCKHGPPPPGGKDEGYYPHELEAKAGKRGLIIRGWAPQLLILSHSSTGGFLTHCGWNSTVEAIGRGVPMLAWPIRGDQFYNAKLVVSHLKIGHMVKERDVSKTVEKDDVVNGIRKLMSDEGAKLRAVAIKEKYEGGFPASSEAALDAFKGFVCAKMG</sequence>
<evidence type="ECO:0000256" key="5">
    <source>
        <dbReference type="RuleBase" id="RU362057"/>
    </source>
</evidence>
<evidence type="ECO:0000256" key="1">
    <source>
        <dbReference type="ARBA" id="ARBA00009995"/>
    </source>
</evidence>
<dbReference type="EMBL" id="MH197417">
    <property type="protein sequence ID" value="QAV53742.1"/>
    <property type="molecule type" value="mRNA"/>
</dbReference>